<evidence type="ECO:0000259" key="3">
    <source>
        <dbReference type="Pfam" id="PF01478"/>
    </source>
</evidence>
<dbReference type="EMBL" id="LSTO01000001">
    <property type="protein sequence ID" value="OWW20572.1"/>
    <property type="molecule type" value="Genomic_DNA"/>
</dbReference>
<comment type="caution">
    <text evidence="4">The sequence shown here is derived from an EMBL/GenBank/DDBJ whole genome shotgun (WGS) entry which is preliminary data.</text>
</comment>
<dbReference type="GO" id="GO:0004190">
    <property type="term" value="F:aspartic-type endopeptidase activity"/>
    <property type="evidence" value="ECO:0007669"/>
    <property type="project" value="InterPro"/>
</dbReference>
<name>A0A254TGZ6_9BURK</name>
<comment type="similarity">
    <text evidence="1">Belongs to the peptidase A24 family.</text>
</comment>
<dbReference type="Gene3D" id="1.20.120.1220">
    <property type="match status" value="1"/>
</dbReference>
<evidence type="ECO:0000256" key="2">
    <source>
        <dbReference type="SAM" id="Phobius"/>
    </source>
</evidence>
<feature type="transmembrane region" description="Helical" evidence="2">
    <location>
        <begin position="191"/>
        <end position="217"/>
    </location>
</feature>
<dbReference type="GO" id="GO:0006465">
    <property type="term" value="P:signal peptide processing"/>
    <property type="evidence" value="ECO:0007669"/>
    <property type="project" value="TreeGrafter"/>
</dbReference>
<dbReference type="PANTHER" id="PTHR30487">
    <property type="entry name" value="TYPE 4 PREPILIN-LIKE PROTEINS LEADER PEPTIDE-PROCESSING ENZYME"/>
    <property type="match status" value="1"/>
</dbReference>
<dbReference type="RefSeq" id="WP_206047133.1">
    <property type="nucleotide sequence ID" value="NZ_LSTO01000001.1"/>
</dbReference>
<reference evidence="4 5" key="1">
    <citation type="submission" date="2016-02" db="EMBL/GenBank/DDBJ databases">
        <authorList>
            <person name="Wen L."/>
            <person name="He K."/>
            <person name="Yang H."/>
        </authorList>
    </citation>
    <scope>NUCLEOTIDE SEQUENCE [LARGE SCALE GENOMIC DNA]</scope>
    <source>
        <strain evidence="4 5">TSA40</strain>
    </source>
</reference>
<feature type="domain" description="Prepilin type IV endopeptidase peptidase" evidence="3">
    <location>
        <begin position="34"/>
        <end position="144"/>
    </location>
</feature>
<gene>
    <name evidence="4" type="ORF">AYR66_14810</name>
</gene>
<keyword evidence="2" id="KW-1133">Transmembrane helix</keyword>
<feature type="transmembrane region" description="Helical" evidence="2">
    <location>
        <begin position="82"/>
        <end position="104"/>
    </location>
</feature>
<dbReference type="Proteomes" id="UP000197535">
    <property type="component" value="Unassembled WGS sequence"/>
</dbReference>
<feature type="transmembrane region" description="Helical" evidence="2">
    <location>
        <begin position="51"/>
        <end position="70"/>
    </location>
</feature>
<accession>A0A254TGZ6</accession>
<feature type="transmembrane region" description="Helical" evidence="2">
    <location>
        <begin position="116"/>
        <end position="149"/>
    </location>
</feature>
<dbReference type="PANTHER" id="PTHR30487:SF0">
    <property type="entry name" value="PREPILIN LEADER PEPTIDASE_N-METHYLTRANSFERASE-RELATED"/>
    <property type="match status" value="1"/>
</dbReference>
<feature type="transmembrane region" description="Helical" evidence="2">
    <location>
        <begin position="25"/>
        <end position="44"/>
    </location>
</feature>
<evidence type="ECO:0000256" key="1">
    <source>
        <dbReference type="ARBA" id="ARBA00005801"/>
    </source>
</evidence>
<organism evidence="4 5">
    <name type="scientific">Noviherbaspirillum denitrificans</name>
    <dbReference type="NCBI Taxonomy" id="1968433"/>
    <lineage>
        <taxon>Bacteria</taxon>
        <taxon>Pseudomonadati</taxon>
        <taxon>Pseudomonadota</taxon>
        <taxon>Betaproteobacteria</taxon>
        <taxon>Burkholderiales</taxon>
        <taxon>Oxalobacteraceae</taxon>
        <taxon>Noviherbaspirillum</taxon>
    </lineage>
</organism>
<protein>
    <recommendedName>
        <fullName evidence="3">Prepilin type IV endopeptidase peptidase domain-containing protein</fullName>
    </recommendedName>
</protein>
<proteinExistence type="inferred from homology"/>
<keyword evidence="5" id="KW-1185">Reference proteome</keyword>
<evidence type="ECO:0000313" key="4">
    <source>
        <dbReference type="EMBL" id="OWW20572.1"/>
    </source>
</evidence>
<keyword evidence="2" id="KW-0472">Membrane</keyword>
<dbReference type="InterPro" id="IPR050882">
    <property type="entry name" value="Prepilin_peptidase/N-MTase"/>
</dbReference>
<dbReference type="AlphaFoldDB" id="A0A254TGZ6"/>
<sequence length="220" mass="23081">MACTAIRFPEPNEENLHMLSLTPALISNLALATLAALLGVAAWCDFTQRRIPNLLVFPGACIGLLLNAFLPEGYGFTSALPGALGILGAIKGLGLGLVLFLPMYMVRVMGAGDVKLMAMVGAFVGMNGVVADTVIVFMTGGCLSLLYLLRRKAFLARIERFFPALLLLRIHAADSSIASSSGSGKTESVPFGVAIALGTMAYIVLARQGLLGALHFLPVS</sequence>
<dbReference type="Pfam" id="PF01478">
    <property type="entry name" value="Peptidase_A24"/>
    <property type="match status" value="1"/>
</dbReference>
<dbReference type="GO" id="GO:0005886">
    <property type="term" value="C:plasma membrane"/>
    <property type="evidence" value="ECO:0007669"/>
    <property type="project" value="TreeGrafter"/>
</dbReference>
<dbReference type="InterPro" id="IPR000045">
    <property type="entry name" value="Prepilin_IV_endopep_pep"/>
</dbReference>
<keyword evidence="2" id="KW-0812">Transmembrane</keyword>
<evidence type="ECO:0000313" key="5">
    <source>
        <dbReference type="Proteomes" id="UP000197535"/>
    </source>
</evidence>